<reference evidence="11" key="1">
    <citation type="submission" date="2012-03" db="EMBL/GenBank/DDBJ databases">
        <title>Complete sequence of chromosome of Deinococcus peraridilitoris DSM 19664.</title>
        <authorList>
            <consortium name="US DOE Joint Genome Institute (JGI-PGF)"/>
            <person name="Lucas S."/>
            <person name="Copeland A."/>
            <person name="Lapidus A."/>
            <person name="Glavina del Rio T."/>
            <person name="Dalin E."/>
            <person name="Tice H."/>
            <person name="Bruce D."/>
            <person name="Goodwin L."/>
            <person name="Pitluck S."/>
            <person name="Peters L."/>
            <person name="Mikhailova N."/>
            <person name="Lu M."/>
            <person name="Kyrpides N."/>
            <person name="Mavromatis K."/>
            <person name="Ivanova N."/>
            <person name="Brettin T."/>
            <person name="Detter J.C."/>
            <person name="Han C."/>
            <person name="Larimer F."/>
            <person name="Land M."/>
            <person name="Hauser L."/>
            <person name="Markowitz V."/>
            <person name="Cheng J.-F."/>
            <person name="Hugenholtz P."/>
            <person name="Woyke T."/>
            <person name="Wu D."/>
            <person name="Pukall R."/>
            <person name="Steenblock K."/>
            <person name="Brambilla E."/>
            <person name="Klenk H.-P."/>
            <person name="Eisen J.A."/>
        </authorList>
    </citation>
    <scope>NUCLEOTIDE SEQUENCE</scope>
    <source>
        <strain evidence="11">DSM 19664</strain>
    </source>
</reference>
<evidence type="ECO:0000256" key="7">
    <source>
        <dbReference type="ARBA" id="ARBA00022989"/>
    </source>
</evidence>
<gene>
    <name evidence="11" type="ordered locus">Deipe_3633</name>
</gene>
<feature type="transmembrane region" description="Helical" evidence="9">
    <location>
        <begin position="167"/>
        <end position="186"/>
    </location>
</feature>
<name>L0A6I6_DEIPD</name>
<dbReference type="InterPro" id="IPR000515">
    <property type="entry name" value="MetI-like"/>
</dbReference>
<organism evidence="11 12">
    <name type="scientific">Deinococcus peraridilitoris (strain DSM 19664 / LMG 22246 / CIP 109416 / KR-200)</name>
    <dbReference type="NCBI Taxonomy" id="937777"/>
    <lineage>
        <taxon>Bacteria</taxon>
        <taxon>Thermotogati</taxon>
        <taxon>Deinococcota</taxon>
        <taxon>Deinococci</taxon>
        <taxon>Deinococcales</taxon>
        <taxon>Deinococcaceae</taxon>
        <taxon>Deinococcus</taxon>
    </lineage>
</organism>
<protein>
    <submittedName>
        <fullName evidence="11">Amine acid ABC transporter, permease protein, 3-TM region, His/Glu/Gln/Arg/opine family</fullName>
    </submittedName>
</protein>
<keyword evidence="3 9" id="KW-0813">Transport</keyword>
<evidence type="ECO:0000256" key="4">
    <source>
        <dbReference type="ARBA" id="ARBA00022475"/>
    </source>
</evidence>
<dbReference type="GO" id="GO:0006865">
    <property type="term" value="P:amino acid transport"/>
    <property type="evidence" value="ECO:0007669"/>
    <property type="project" value="UniProtKB-KW"/>
</dbReference>
<feature type="transmembrane region" description="Helical" evidence="9">
    <location>
        <begin position="88"/>
        <end position="113"/>
    </location>
</feature>
<dbReference type="InterPro" id="IPR035906">
    <property type="entry name" value="MetI-like_sf"/>
</dbReference>
<dbReference type="PANTHER" id="PTHR30614">
    <property type="entry name" value="MEMBRANE COMPONENT OF AMINO ACID ABC TRANSPORTER"/>
    <property type="match status" value="1"/>
</dbReference>
<evidence type="ECO:0000256" key="8">
    <source>
        <dbReference type="ARBA" id="ARBA00023136"/>
    </source>
</evidence>
<feature type="transmembrane region" description="Helical" evidence="9">
    <location>
        <begin position="7"/>
        <end position="25"/>
    </location>
</feature>
<proteinExistence type="inferred from homology"/>
<sequence length="337" mass="37020">MTDRSRFWPAQFMNVVIPGSGWLISPLQRKMTGLQILAAWVLLAGLFLLLNPFLLLILPILIFSALSEFSQEWDGQFGKRQKKTPNNLVNNLMYVLGFAVVFYGFFYLLAIVLRYVPEPIGSRADLFVEGARVTLTLTIVAGAIGLAIGVLLGLMRLSRLWIARAPASFVVWIIRGTPLLVQLLFVYNALPQILKAVGLDFQLNEFYSAVLALAVNVGAYNAEVIRAGVQAVPRGQNEAARSLGLGSLTTMSFVVMPQALRIVLPPLVNNLIALLKDSSLAFVIALPEVTTIASRISSETFLPIPTLTTLAVVYLALTTVLTFFTNILETRLRLSSR</sequence>
<dbReference type="KEGG" id="dpd:Deipe_3633"/>
<keyword evidence="8 9" id="KW-0472">Membrane</keyword>
<dbReference type="SUPFAM" id="SSF161098">
    <property type="entry name" value="MetI-like"/>
    <property type="match status" value="1"/>
</dbReference>
<dbReference type="RefSeq" id="WP_015237355.1">
    <property type="nucleotide sequence ID" value="NC_019793.1"/>
</dbReference>
<evidence type="ECO:0000256" key="6">
    <source>
        <dbReference type="ARBA" id="ARBA00022970"/>
    </source>
</evidence>
<dbReference type="AlphaFoldDB" id="L0A6I6"/>
<dbReference type="PATRIC" id="fig|937777.3.peg.3645"/>
<dbReference type="STRING" id="937777.Deipe_3633"/>
<feature type="domain" description="ABC transmembrane type-1" evidence="10">
    <location>
        <begin position="131"/>
        <end position="325"/>
    </location>
</feature>
<dbReference type="HOGENOM" id="CLU_019602_1_1_0"/>
<dbReference type="FunFam" id="1.10.3720.10:FF:000033">
    <property type="entry name" value="Polar amino acid ABC transporter permease"/>
    <property type="match status" value="1"/>
</dbReference>
<dbReference type="CDD" id="cd06261">
    <property type="entry name" value="TM_PBP2"/>
    <property type="match status" value="1"/>
</dbReference>
<keyword evidence="7 9" id="KW-1133">Transmembrane helix</keyword>
<evidence type="ECO:0000313" key="12">
    <source>
        <dbReference type="Proteomes" id="UP000010467"/>
    </source>
</evidence>
<dbReference type="Gene3D" id="1.10.3720.10">
    <property type="entry name" value="MetI-like"/>
    <property type="match status" value="1"/>
</dbReference>
<evidence type="ECO:0000259" key="10">
    <source>
        <dbReference type="PROSITE" id="PS50928"/>
    </source>
</evidence>
<evidence type="ECO:0000256" key="1">
    <source>
        <dbReference type="ARBA" id="ARBA00004651"/>
    </source>
</evidence>
<dbReference type="Pfam" id="PF00528">
    <property type="entry name" value="BPD_transp_1"/>
    <property type="match status" value="1"/>
</dbReference>
<dbReference type="InterPro" id="IPR010065">
    <property type="entry name" value="AA_ABC_transptr_permease_3TM"/>
</dbReference>
<evidence type="ECO:0000256" key="5">
    <source>
        <dbReference type="ARBA" id="ARBA00022692"/>
    </source>
</evidence>
<feature type="transmembrane region" description="Helical" evidence="9">
    <location>
        <begin position="307"/>
        <end position="328"/>
    </location>
</feature>
<keyword evidence="5 9" id="KW-0812">Transmembrane</keyword>
<dbReference type="GO" id="GO:0043190">
    <property type="term" value="C:ATP-binding cassette (ABC) transporter complex"/>
    <property type="evidence" value="ECO:0007669"/>
    <property type="project" value="InterPro"/>
</dbReference>
<evidence type="ECO:0000256" key="9">
    <source>
        <dbReference type="RuleBase" id="RU363032"/>
    </source>
</evidence>
<feature type="transmembrane region" description="Helical" evidence="9">
    <location>
        <begin position="206"/>
        <end position="222"/>
    </location>
</feature>
<dbReference type="Proteomes" id="UP000010467">
    <property type="component" value="Chromosome"/>
</dbReference>
<evidence type="ECO:0000313" key="11">
    <source>
        <dbReference type="EMBL" id="AFZ69059.1"/>
    </source>
</evidence>
<dbReference type="InterPro" id="IPR043429">
    <property type="entry name" value="ArtM/GltK/GlnP/TcyL/YhdX-like"/>
</dbReference>
<dbReference type="PANTHER" id="PTHR30614:SF20">
    <property type="entry name" value="GLUTAMINE TRANSPORT SYSTEM PERMEASE PROTEIN GLNP"/>
    <property type="match status" value="1"/>
</dbReference>
<comment type="subcellular location">
    <subcellularLocation>
        <location evidence="1 9">Cell membrane</location>
        <topology evidence="1 9">Multi-pass membrane protein</topology>
    </subcellularLocation>
</comment>
<keyword evidence="12" id="KW-1185">Reference proteome</keyword>
<dbReference type="NCBIfam" id="TIGR01726">
    <property type="entry name" value="HEQRo_perm_3TM"/>
    <property type="match status" value="1"/>
</dbReference>
<dbReference type="eggNOG" id="COG0765">
    <property type="taxonomic scope" value="Bacteria"/>
</dbReference>
<dbReference type="EMBL" id="CP003382">
    <property type="protein sequence ID" value="AFZ69059.1"/>
    <property type="molecule type" value="Genomic_DNA"/>
</dbReference>
<feature type="transmembrane region" description="Helical" evidence="9">
    <location>
        <begin position="37"/>
        <end position="67"/>
    </location>
</feature>
<comment type="similarity">
    <text evidence="2">Belongs to the binding-protein-dependent transport system permease family. HisMQ subfamily.</text>
</comment>
<keyword evidence="6" id="KW-0029">Amino-acid transport</keyword>
<keyword evidence="4" id="KW-1003">Cell membrane</keyword>
<evidence type="ECO:0000256" key="3">
    <source>
        <dbReference type="ARBA" id="ARBA00022448"/>
    </source>
</evidence>
<evidence type="ECO:0000256" key="2">
    <source>
        <dbReference type="ARBA" id="ARBA00010072"/>
    </source>
</evidence>
<feature type="transmembrane region" description="Helical" evidence="9">
    <location>
        <begin position="133"/>
        <end position="155"/>
    </location>
</feature>
<feature type="transmembrane region" description="Helical" evidence="9">
    <location>
        <begin position="243"/>
        <end position="264"/>
    </location>
</feature>
<dbReference type="PROSITE" id="PS50928">
    <property type="entry name" value="ABC_TM1"/>
    <property type="match status" value="1"/>
</dbReference>
<dbReference type="GO" id="GO:0022857">
    <property type="term" value="F:transmembrane transporter activity"/>
    <property type="evidence" value="ECO:0007669"/>
    <property type="project" value="InterPro"/>
</dbReference>
<accession>L0A6I6</accession>